<dbReference type="EMBL" id="CASHTH010000746">
    <property type="protein sequence ID" value="CAI8007095.1"/>
    <property type="molecule type" value="Genomic_DNA"/>
</dbReference>
<name>A0AA35R930_GEOBA</name>
<evidence type="ECO:0000313" key="2">
    <source>
        <dbReference type="EMBL" id="CAI8007095.1"/>
    </source>
</evidence>
<accession>A0AA35R930</accession>
<keyword evidence="3" id="KW-1185">Reference proteome</keyword>
<protein>
    <submittedName>
        <fullName evidence="2">Nickel insertion protein</fullName>
    </submittedName>
</protein>
<keyword evidence="1" id="KW-0533">Nickel</keyword>
<dbReference type="PANTHER" id="PTHR36566">
    <property type="entry name" value="NICKEL INSERTION PROTEIN-RELATED"/>
    <property type="match status" value="1"/>
</dbReference>
<dbReference type="Proteomes" id="UP001174909">
    <property type="component" value="Unassembled WGS sequence"/>
</dbReference>
<evidence type="ECO:0000256" key="1">
    <source>
        <dbReference type="ARBA" id="ARBA00022596"/>
    </source>
</evidence>
<dbReference type="Pfam" id="PF01969">
    <property type="entry name" value="Ni_insertion"/>
    <property type="match status" value="1"/>
</dbReference>
<organism evidence="2 3">
    <name type="scientific">Geodia barretti</name>
    <name type="common">Barrett's horny sponge</name>
    <dbReference type="NCBI Taxonomy" id="519541"/>
    <lineage>
        <taxon>Eukaryota</taxon>
        <taxon>Metazoa</taxon>
        <taxon>Porifera</taxon>
        <taxon>Demospongiae</taxon>
        <taxon>Heteroscleromorpha</taxon>
        <taxon>Tetractinellida</taxon>
        <taxon>Astrophorina</taxon>
        <taxon>Geodiidae</taxon>
        <taxon>Geodia</taxon>
    </lineage>
</organism>
<dbReference type="Gene3D" id="3.30.70.1380">
    <property type="entry name" value="Transcriptional regulatory protein pf0864 domain like"/>
    <property type="match status" value="1"/>
</dbReference>
<dbReference type="AlphaFoldDB" id="A0AA35R930"/>
<comment type="caution">
    <text evidence="2">The sequence shown here is derived from an EMBL/GenBank/DDBJ whole genome shotgun (WGS) entry which is preliminary data.</text>
</comment>
<reference evidence="2" key="1">
    <citation type="submission" date="2023-03" db="EMBL/GenBank/DDBJ databases">
        <authorList>
            <person name="Steffen K."/>
            <person name="Cardenas P."/>
        </authorList>
    </citation>
    <scope>NUCLEOTIDE SEQUENCE</scope>
</reference>
<dbReference type="InterPro" id="IPR002822">
    <property type="entry name" value="Ni_insertion"/>
</dbReference>
<sequence>MDNMAQGSACALVIWDNSLRPSHHDLWPRWVSSESDLRVPSRPQRGVLGTFVHVELDEQARKTHQFDDFIETVRVFVHSRPLRGSPFRRSTAIFRRMAEAEARVHRTTVDHLHLHELGTLDTLIDVVGSVAGLEHLGVERVFASPFPMGTGVFRSAHGVLPVPSPATSALFTMADAPIVQAPGNPVRTGEMVTPTVAGIITTLAEFRQPTMAMQAHGYGLGSRDPKEYPNVLGLWVGEILEGSTTGGLSLLETNLDDSTGEVLGYVHERLFELGARDVWFTPIQMKKNRPATMLCAIVDELMRNRPSTWSCVKRPRLA</sequence>
<gene>
    <name evidence="2" type="ORF">GBAR_LOCUS5038</name>
</gene>
<evidence type="ECO:0000313" key="3">
    <source>
        <dbReference type="Proteomes" id="UP001174909"/>
    </source>
</evidence>
<proteinExistence type="predicted"/>
<dbReference type="PANTHER" id="PTHR36566:SF1">
    <property type="entry name" value="PYRIDINIUM-3,5-BISTHIOCARBOXYLIC ACID MONONUCLEOTIDE NICKEL INSERTION PROTEIN"/>
    <property type="match status" value="1"/>
</dbReference>